<name>A0ABY5R7P3_9HYPH</name>
<proteinExistence type="predicted"/>
<protein>
    <submittedName>
        <fullName evidence="1">Uncharacterized protein</fullName>
    </submittedName>
</protein>
<gene>
    <name evidence="1" type="ORF">IHQ72_36230</name>
</gene>
<evidence type="ECO:0000313" key="2">
    <source>
        <dbReference type="Proteomes" id="UP001058098"/>
    </source>
</evidence>
<evidence type="ECO:0000313" key="1">
    <source>
        <dbReference type="EMBL" id="UVC19348.1"/>
    </source>
</evidence>
<keyword evidence="1" id="KW-0614">Plasmid</keyword>
<dbReference type="EMBL" id="CP062230">
    <property type="protein sequence ID" value="UVC19348.1"/>
    <property type="molecule type" value="Genomic_DNA"/>
</dbReference>
<sequence length="61" mass="6989">MVDITKLLGIAVQPIVSYAINTGEQNVSERIHRAFLGRTNYSHHRDYRSLLGEGRNQFETD</sequence>
<organism evidence="1 2">
    <name type="scientific">Mesorhizobium onobrychidis</name>
    <dbReference type="NCBI Taxonomy" id="2775404"/>
    <lineage>
        <taxon>Bacteria</taxon>
        <taxon>Pseudomonadati</taxon>
        <taxon>Pseudomonadota</taxon>
        <taxon>Alphaproteobacteria</taxon>
        <taxon>Hyphomicrobiales</taxon>
        <taxon>Phyllobacteriaceae</taxon>
        <taxon>Mesorhizobium</taxon>
    </lineage>
</organism>
<dbReference type="RefSeq" id="WP_258124206.1">
    <property type="nucleotide sequence ID" value="NZ_CP062230.1"/>
</dbReference>
<reference evidence="1" key="1">
    <citation type="submission" date="2020-09" db="EMBL/GenBank/DDBJ databases">
        <title>Rhizobia associated with sainfoin plants.</title>
        <authorList>
            <person name="Asharfi S."/>
            <person name="Kuzmanovic N."/>
            <person name="Bunk B."/>
            <person name="Sproeer C."/>
            <person name="Becker M."/>
            <person name="Thuenen T."/>
        </authorList>
    </citation>
    <scope>NUCLEOTIDE SEQUENCE</scope>
    <source>
        <strain evidence="1">OM4</strain>
        <plasmid evidence="1">pOM4</plasmid>
    </source>
</reference>
<dbReference type="Proteomes" id="UP001058098">
    <property type="component" value="Plasmid pOM4"/>
</dbReference>
<geneLocation type="plasmid" evidence="1 2">
    <name>pOM4</name>
</geneLocation>
<keyword evidence="2" id="KW-1185">Reference proteome</keyword>
<accession>A0ABY5R7P3</accession>